<comment type="function">
    <text evidence="13">Glutamate-gated receptor that probably acts as non-selective cation channel.</text>
</comment>
<reference evidence="16" key="1">
    <citation type="journal article" date="2023" name="bioRxiv">
        <title>Improved chromosome-level genome assembly for marigold (Tagetes erecta).</title>
        <authorList>
            <person name="Jiang F."/>
            <person name="Yuan L."/>
            <person name="Wang S."/>
            <person name="Wang H."/>
            <person name="Xu D."/>
            <person name="Wang A."/>
            <person name="Fan W."/>
        </authorList>
    </citation>
    <scope>NUCLEOTIDE SEQUENCE</scope>
    <source>
        <strain evidence="16">WSJ</strain>
        <tissue evidence="16">Leaf</tissue>
    </source>
</reference>
<keyword evidence="17" id="KW-1185">Reference proteome</keyword>
<accession>A0AAD8KZD9</accession>
<dbReference type="AlphaFoldDB" id="A0AAD8KZD9"/>
<dbReference type="Pfam" id="PF10613">
    <property type="entry name" value="Lig_chan-Glu_bd"/>
    <property type="match status" value="1"/>
</dbReference>
<feature type="transmembrane region" description="Helical" evidence="14">
    <location>
        <begin position="606"/>
        <end position="626"/>
    </location>
</feature>
<keyword evidence="9 13" id="KW-0675">Receptor</keyword>
<dbReference type="InterPro" id="IPR015683">
    <property type="entry name" value="Ionotropic_Glu_rcpt"/>
</dbReference>
<dbReference type="InterPro" id="IPR001320">
    <property type="entry name" value="Iontro_rcpt_C"/>
</dbReference>
<evidence type="ECO:0000256" key="12">
    <source>
        <dbReference type="ARBA" id="ARBA00023303"/>
    </source>
</evidence>
<feature type="transmembrane region" description="Helical" evidence="14">
    <location>
        <begin position="842"/>
        <end position="863"/>
    </location>
</feature>
<dbReference type="SUPFAM" id="SSF53822">
    <property type="entry name" value="Periplasmic binding protein-like I"/>
    <property type="match status" value="1"/>
</dbReference>
<keyword evidence="10" id="KW-0325">Glycoprotein</keyword>
<feature type="transmembrane region" description="Helical" evidence="14">
    <location>
        <begin position="139"/>
        <end position="158"/>
    </location>
</feature>
<dbReference type="SMART" id="SM00079">
    <property type="entry name" value="PBPe"/>
    <property type="match status" value="1"/>
</dbReference>
<keyword evidence="5" id="KW-0732">Signal</keyword>
<evidence type="ECO:0000256" key="6">
    <source>
        <dbReference type="ARBA" id="ARBA00022989"/>
    </source>
</evidence>
<keyword evidence="7 13" id="KW-0406">Ion transport</keyword>
<dbReference type="Pfam" id="PF00060">
    <property type="entry name" value="Lig_chan"/>
    <property type="match status" value="1"/>
</dbReference>
<comment type="subcellular location">
    <subcellularLocation>
        <location evidence="1">Membrane</location>
        <topology evidence="1">Multi-pass membrane protein</topology>
    </subcellularLocation>
</comment>
<dbReference type="InterPro" id="IPR028082">
    <property type="entry name" value="Peripla_BP_I"/>
</dbReference>
<keyword evidence="6 14" id="KW-1133">Transmembrane helix</keyword>
<dbReference type="Pfam" id="PF01094">
    <property type="entry name" value="ANF_receptor"/>
    <property type="match status" value="1"/>
</dbReference>
<sequence>MKLQNFIKILYLVLIFFRFLNYGLCQHSFSPENSSILLLDEVIIRVGVVLDMESLTGKSIHSFMTYAISDFYASNNDYRTRIVLHTRDSKGDPLQAMLAGMITLFIYLFIIYVLAKCIVLFSIFPRTMACLLLSTNAQFIYSCIYQFILRVFPLLFLLKLLKLVSYSVSWAVHDLLNNIKVQAIIGPETYLEAKLLAPIADKAKVPIFSFAGSPSMEYPFLFQIKEDESIMSKSITTLVDSFGWREVIFLYEDIDCRKEILSYFLELYQDKGIRVSHGSGVSTLSTDNQITQELQKIKISHTTVIIVHMSSTLASRVILIAKKMGMVSEEYAWIVTYKTIDIVQPADIEVIESFQGVIGLRSYIPASGKLLNLTTRWYNECYTKHPSLVSREISVLAIWAYDTILALAKSFQRLGVQFSFDVTQMKLMLQYEVSNTRFKGVSGEFQLNDGKLVYNGFKIVNVIGNGERRRSSVTPKRKMLETTGDKKLKVGVLIQRNFTRFIDAKYDIQKNVTTATGFSVDVFDACISALPYEVEYELIPFANKTYDDLIKKVLAHEIDAILGDSTILANRSEVVDFTITYTDIGIGTLARINHNDMWIFLKPLDVDLWLITASFAILTSFVVWAIESMNQGSQKTAAQQIGATFWFILMTLFFVQREKLSSKLAKFVVFIWLFVVLILISSYTATLTSLLTVEQFQLASKGGTVGFHAGSFVGRRTVSNLHFEDSRHRPYYSYEDYAIALSKDRKHDGADAIIDEIPYIKMFLSMYSADYAMISYEPSTSGFGFIFQKGSPLVQDMSKQIATIRETGTLSIIEKKWFENPSSSTRDSSSKPKTLNFSRFRGLFLISGISSAFALVISAILSLHAKLKVHNIICFRPGPTVFWVSHGSKASNFEGPQNLR</sequence>
<evidence type="ECO:0000256" key="11">
    <source>
        <dbReference type="ARBA" id="ARBA00023286"/>
    </source>
</evidence>
<organism evidence="16 17">
    <name type="scientific">Tagetes erecta</name>
    <name type="common">African marigold</name>
    <dbReference type="NCBI Taxonomy" id="13708"/>
    <lineage>
        <taxon>Eukaryota</taxon>
        <taxon>Viridiplantae</taxon>
        <taxon>Streptophyta</taxon>
        <taxon>Embryophyta</taxon>
        <taxon>Tracheophyta</taxon>
        <taxon>Spermatophyta</taxon>
        <taxon>Magnoliopsida</taxon>
        <taxon>eudicotyledons</taxon>
        <taxon>Gunneridae</taxon>
        <taxon>Pentapetalae</taxon>
        <taxon>asterids</taxon>
        <taxon>campanulids</taxon>
        <taxon>Asterales</taxon>
        <taxon>Asteraceae</taxon>
        <taxon>Asteroideae</taxon>
        <taxon>Heliantheae alliance</taxon>
        <taxon>Tageteae</taxon>
        <taxon>Tagetes</taxon>
    </lineage>
</organism>
<keyword evidence="4 14" id="KW-0812">Transmembrane</keyword>
<comment type="caution">
    <text evidence="16">The sequence shown here is derived from an EMBL/GenBank/DDBJ whole genome shotgun (WGS) entry which is preliminary data.</text>
</comment>
<evidence type="ECO:0000256" key="8">
    <source>
        <dbReference type="ARBA" id="ARBA00023136"/>
    </source>
</evidence>
<keyword evidence="11 13" id="KW-1071">Ligand-gated ion channel</keyword>
<evidence type="ECO:0000256" key="1">
    <source>
        <dbReference type="ARBA" id="ARBA00004141"/>
    </source>
</evidence>
<evidence type="ECO:0000256" key="7">
    <source>
        <dbReference type="ARBA" id="ARBA00023065"/>
    </source>
</evidence>
<proteinExistence type="inferred from homology"/>
<dbReference type="PANTHER" id="PTHR18966">
    <property type="entry name" value="IONOTROPIC GLUTAMATE RECEPTOR"/>
    <property type="match status" value="1"/>
</dbReference>
<dbReference type="Gene3D" id="3.40.190.10">
    <property type="entry name" value="Periplasmic binding protein-like II"/>
    <property type="match status" value="2"/>
</dbReference>
<dbReference type="Gene3D" id="1.10.287.70">
    <property type="match status" value="1"/>
</dbReference>
<evidence type="ECO:0000256" key="2">
    <source>
        <dbReference type="ARBA" id="ARBA00008685"/>
    </source>
</evidence>
<dbReference type="PIRSF" id="PIRSF037090">
    <property type="entry name" value="Iontro_Glu-like_rcpt_pln"/>
    <property type="match status" value="1"/>
</dbReference>
<comment type="similarity">
    <text evidence="2 13">Belongs to the glutamate-gated ion channel (TC 1.A.10.1) family.</text>
</comment>
<evidence type="ECO:0000256" key="3">
    <source>
        <dbReference type="ARBA" id="ARBA00022448"/>
    </source>
</evidence>
<evidence type="ECO:0000256" key="4">
    <source>
        <dbReference type="ARBA" id="ARBA00022692"/>
    </source>
</evidence>
<dbReference type="InterPro" id="IPR001828">
    <property type="entry name" value="ANF_lig-bd_rcpt"/>
</dbReference>
<evidence type="ECO:0000256" key="13">
    <source>
        <dbReference type="PIRNR" id="PIRNR037090"/>
    </source>
</evidence>
<evidence type="ECO:0000256" key="9">
    <source>
        <dbReference type="ARBA" id="ARBA00023170"/>
    </source>
</evidence>
<dbReference type="GO" id="GO:0016020">
    <property type="term" value="C:membrane"/>
    <property type="evidence" value="ECO:0007669"/>
    <property type="project" value="UniProtKB-SubCell"/>
</dbReference>
<dbReference type="EMBL" id="JAUHHV010000004">
    <property type="protein sequence ID" value="KAK1428545.1"/>
    <property type="molecule type" value="Genomic_DNA"/>
</dbReference>
<keyword evidence="8 13" id="KW-0472">Membrane</keyword>
<evidence type="ECO:0000256" key="14">
    <source>
        <dbReference type="SAM" id="Phobius"/>
    </source>
</evidence>
<evidence type="ECO:0000256" key="5">
    <source>
        <dbReference type="ARBA" id="ARBA00022729"/>
    </source>
</evidence>
<keyword evidence="3 13" id="KW-0813">Transport</keyword>
<evidence type="ECO:0000313" key="16">
    <source>
        <dbReference type="EMBL" id="KAK1428545.1"/>
    </source>
</evidence>
<protein>
    <recommendedName>
        <fullName evidence="13">Glutamate receptor</fullName>
    </recommendedName>
</protein>
<evidence type="ECO:0000313" key="17">
    <source>
        <dbReference type="Proteomes" id="UP001229421"/>
    </source>
</evidence>
<dbReference type="GO" id="GO:0015276">
    <property type="term" value="F:ligand-gated monoatomic ion channel activity"/>
    <property type="evidence" value="ECO:0007669"/>
    <property type="project" value="InterPro"/>
</dbReference>
<evidence type="ECO:0000256" key="10">
    <source>
        <dbReference type="ARBA" id="ARBA00023180"/>
    </source>
</evidence>
<evidence type="ECO:0000259" key="15">
    <source>
        <dbReference type="SMART" id="SM00079"/>
    </source>
</evidence>
<gene>
    <name evidence="16" type="ORF">QVD17_17381</name>
</gene>
<feature type="transmembrane region" description="Helical" evidence="14">
    <location>
        <begin position="96"/>
        <end position="124"/>
    </location>
</feature>
<dbReference type="SUPFAM" id="SSF53850">
    <property type="entry name" value="Periplasmic binding protein-like II"/>
    <property type="match status" value="1"/>
</dbReference>
<keyword evidence="12 13" id="KW-0407">Ion channel</keyword>
<dbReference type="InterPro" id="IPR019594">
    <property type="entry name" value="Glu/Gly-bd"/>
</dbReference>
<dbReference type="InterPro" id="IPR017103">
    <property type="entry name" value="Iontropic_Glu_rcpt_pln"/>
</dbReference>
<name>A0AAD8KZD9_TARER</name>
<feature type="domain" description="Ionotropic glutamate receptor C-terminal" evidence="15">
    <location>
        <begin position="487"/>
        <end position="820"/>
    </location>
</feature>
<dbReference type="Gene3D" id="3.40.50.2300">
    <property type="match status" value="2"/>
</dbReference>
<feature type="transmembrane region" description="Helical" evidence="14">
    <location>
        <begin position="6"/>
        <end position="24"/>
    </location>
</feature>
<dbReference type="Proteomes" id="UP001229421">
    <property type="component" value="Unassembled WGS sequence"/>
</dbReference>
<feature type="transmembrane region" description="Helical" evidence="14">
    <location>
        <begin position="667"/>
        <end position="691"/>
    </location>
</feature>
<feature type="transmembrane region" description="Helical" evidence="14">
    <location>
        <begin position="638"/>
        <end position="655"/>
    </location>
</feature>